<comment type="caution">
    <text evidence="1">The sequence shown here is derived from an EMBL/GenBank/DDBJ whole genome shotgun (WGS) entry which is preliminary data.</text>
</comment>
<protein>
    <submittedName>
        <fullName evidence="1">Uncharacterized protein</fullName>
    </submittedName>
</protein>
<reference evidence="1 2" key="1">
    <citation type="journal article" date="2016" name="Nat. Commun.">
        <title>Thousands of microbial genomes shed light on interconnected biogeochemical processes in an aquifer system.</title>
        <authorList>
            <person name="Anantharaman K."/>
            <person name="Brown C.T."/>
            <person name="Hug L.A."/>
            <person name="Sharon I."/>
            <person name="Castelle C.J."/>
            <person name="Probst A.J."/>
            <person name="Thomas B.C."/>
            <person name="Singh A."/>
            <person name="Wilkins M.J."/>
            <person name="Karaoz U."/>
            <person name="Brodie E.L."/>
            <person name="Williams K.H."/>
            <person name="Hubbard S.S."/>
            <person name="Banfield J.F."/>
        </authorList>
    </citation>
    <scope>NUCLEOTIDE SEQUENCE [LARGE SCALE GENOMIC DNA]</scope>
</reference>
<dbReference type="EMBL" id="MFYX01000067">
    <property type="protein sequence ID" value="OGK04673.1"/>
    <property type="molecule type" value="Genomic_DNA"/>
</dbReference>
<evidence type="ECO:0000313" key="1">
    <source>
        <dbReference type="EMBL" id="OGK04673.1"/>
    </source>
</evidence>
<dbReference type="Proteomes" id="UP000179243">
    <property type="component" value="Unassembled WGS sequence"/>
</dbReference>
<organism evidence="1 2">
    <name type="scientific">Candidatus Raymondbacteria bacterium RIFOXYD12_FULL_49_13</name>
    <dbReference type="NCBI Taxonomy" id="1817890"/>
    <lineage>
        <taxon>Bacteria</taxon>
        <taxon>Raymondiibacteriota</taxon>
    </lineage>
</organism>
<accession>A0A1F7FDE9</accession>
<dbReference type="AlphaFoldDB" id="A0A1F7FDE9"/>
<name>A0A1F7FDE9_UNCRA</name>
<proteinExistence type="predicted"/>
<gene>
    <name evidence="1" type="ORF">A2519_21090</name>
</gene>
<sequence>MRLYIIRSLLFLFVIPVLPMKQIYNANENKQMFDIAYNNLKYFIRAIPLNDAELYGFKDKGEFDSVYLGEPIYLYAIDENKLQKIKTNKIDSVIIISDEIIFPVLSKGEYKSVLTIKKIDGQWKAISFGSRHLAIELKKIRDCWVGHGVKIIKLYKANKYYFTIPELGGSNLTEIDLSNGTNTDYTKTSDMKQVFNN</sequence>
<evidence type="ECO:0000313" key="2">
    <source>
        <dbReference type="Proteomes" id="UP000179243"/>
    </source>
</evidence>